<name>M9LMY7_PAEPP</name>
<organism evidence="2 3">
    <name type="scientific">Paenibacillus popilliae ATCC 14706</name>
    <dbReference type="NCBI Taxonomy" id="1212764"/>
    <lineage>
        <taxon>Bacteria</taxon>
        <taxon>Bacillati</taxon>
        <taxon>Bacillota</taxon>
        <taxon>Bacilli</taxon>
        <taxon>Bacillales</taxon>
        <taxon>Paenibacillaceae</taxon>
        <taxon>Paenibacillus</taxon>
    </lineage>
</organism>
<dbReference type="Gene3D" id="3.40.50.2300">
    <property type="match status" value="1"/>
</dbReference>
<dbReference type="EMBL" id="BALG01000041">
    <property type="protein sequence ID" value="GAC41606.1"/>
    <property type="molecule type" value="Genomic_DNA"/>
</dbReference>
<keyword evidence="3" id="KW-1185">Reference proteome</keyword>
<accession>M9LMY7</accession>
<dbReference type="AlphaFoldDB" id="M9LMY7"/>
<dbReference type="Proteomes" id="UP000029453">
    <property type="component" value="Unassembled WGS sequence"/>
</dbReference>
<proteinExistence type="predicted"/>
<evidence type="ECO:0000313" key="2">
    <source>
        <dbReference type="EMBL" id="GAC41606.1"/>
    </source>
</evidence>
<feature type="compositionally biased region" description="Basic and acidic residues" evidence="1">
    <location>
        <begin position="12"/>
        <end position="25"/>
    </location>
</feature>
<gene>
    <name evidence="2" type="ORF">PPOP_0957</name>
</gene>
<reference evidence="2 3" key="1">
    <citation type="submission" date="2012-10" db="EMBL/GenBank/DDBJ databases">
        <title>Draft Genome Sequence of Paenibacillus popilliae ATCC 14706T.</title>
        <authorList>
            <person name="Iiyama K."/>
            <person name="Mori K."/>
            <person name="Mon H."/>
            <person name="Chieda Y."/>
            <person name="Lee J.M."/>
            <person name="Kusakabe T."/>
            <person name="Tashiro K."/>
            <person name="Asano S."/>
            <person name="Yasunaga-Aoki C."/>
            <person name="Shimizu S."/>
        </authorList>
    </citation>
    <scope>NUCLEOTIDE SEQUENCE [LARGE SCALE GENOMIC DNA]</scope>
    <source>
        <strain evidence="2 3">ATCC 14706</strain>
    </source>
</reference>
<dbReference type="InterPro" id="IPR007487">
    <property type="entry name" value="ABC_transpt-TYRBP-like"/>
</dbReference>
<protein>
    <submittedName>
        <fullName evidence="2">Periplasmic component</fullName>
    </submittedName>
</protein>
<dbReference type="Pfam" id="PF04392">
    <property type="entry name" value="ABC_sub_bind"/>
    <property type="match status" value="1"/>
</dbReference>
<evidence type="ECO:0000256" key="1">
    <source>
        <dbReference type="SAM" id="MobiDB-lite"/>
    </source>
</evidence>
<comment type="caution">
    <text evidence="2">The sequence shown here is derived from an EMBL/GenBank/DDBJ whole genome shotgun (WGS) entry which is preliminary data.</text>
</comment>
<evidence type="ECO:0000313" key="3">
    <source>
        <dbReference type="Proteomes" id="UP000029453"/>
    </source>
</evidence>
<feature type="region of interest" description="Disordered" evidence="1">
    <location>
        <begin position="1"/>
        <end position="25"/>
    </location>
</feature>
<sequence>MKAQIIAAGGMRELERTEGHGQNEDGTKMVKIGMEQYANHPSLDMARQGFLQALKFAGYKENVILQVDFHNAQSDMNHNSIPKAG</sequence>